<dbReference type="Gene3D" id="2.170.150.20">
    <property type="entry name" value="Peptide methionine sulfoxide reductase"/>
    <property type="match status" value="1"/>
</dbReference>
<dbReference type="CDD" id="cd15777">
    <property type="entry name" value="CRBN_C_like"/>
    <property type="match status" value="1"/>
</dbReference>
<organism evidence="3 4">
    <name type="scientific">Pristionchus fissidentatus</name>
    <dbReference type="NCBI Taxonomy" id="1538716"/>
    <lineage>
        <taxon>Eukaryota</taxon>
        <taxon>Metazoa</taxon>
        <taxon>Ecdysozoa</taxon>
        <taxon>Nematoda</taxon>
        <taxon>Chromadorea</taxon>
        <taxon>Rhabditida</taxon>
        <taxon>Rhabditina</taxon>
        <taxon>Diplogasteromorpha</taxon>
        <taxon>Diplogasteroidea</taxon>
        <taxon>Neodiplogasteridae</taxon>
        <taxon>Pristionchus</taxon>
    </lineage>
</organism>
<comment type="caution">
    <text evidence="3">The sequence shown here is derived from an EMBL/GenBank/DDBJ whole genome shotgun (WGS) entry which is preliminary data.</text>
</comment>
<protein>
    <recommendedName>
        <fullName evidence="2">CULT domain-containing protein</fullName>
    </recommendedName>
</protein>
<feature type="non-terminal residue" evidence="3">
    <location>
        <position position="1"/>
    </location>
</feature>
<proteinExistence type="predicted"/>
<feature type="signal peptide" evidence="1">
    <location>
        <begin position="1"/>
        <end position="19"/>
    </location>
</feature>
<evidence type="ECO:0000259" key="2">
    <source>
        <dbReference type="PROSITE" id="PS51788"/>
    </source>
</evidence>
<reference evidence="3" key="1">
    <citation type="submission" date="2023-10" db="EMBL/GenBank/DDBJ databases">
        <title>Genome assembly of Pristionchus species.</title>
        <authorList>
            <person name="Yoshida K."/>
            <person name="Sommer R.J."/>
        </authorList>
    </citation>
    <scope>NUCLEOTIDE SEQUENCE</scope>
    <source>
        <strain evidence="3">RS5133</strain>
    </source>
</reference>
<dbReference type="AlphaFoldDB" id="A0AAV5WH95"/>
<dbReference type="PROSITE" id="PS51788">
    <property type="entry name" value="CULT"/>
    <property type="match status" value="1"/>
</dbReference>
<evidence type="ECO:0000313" key="4">
    <source>
        <dbReference type="Proteomes" id="UP001432322"/>
    </source>
</evidence>
<dbReference type="FunFam" id="2.170.150.20:FF:000007">
    <property type="entry name" value="Protein cereblon"/>
    <property type="match status" value="1"/>
</dbReference>
<evidence type="ECO:0000256" key="1">
    <source>
        <dbReference type="SAM" id="SignalP"/>
    </source>
</evidence>
<accession>A0AAV5WH95</accession>
<feature type="domain" description="CULT" evidence="2">
    <location>
        <begin position="28"/>
        <end position="153"/>
    </location>
</feature>
<feature type="chain" id="PRO_5043574099" description="CULT domain-containing protein" evidence="1">
    <location>
        <begin position="20"/>
        <end position="166"/>
    </location>
</feature>
<keyword evidence="4" id="KW-1185">Reference proteome</keyword>
<dbReference type="Proteomes" id="UP001432322">
    <property type="component" value="Unassembled WGS sequence"/>
</dbReference>
<dbReference type="EMBL" id="BTSY01000006">
    <property type="protein sequence ID" value="GMT31301.1"/>
    <property type="molecule type" value="Genomic_DNA"/>
</dbReference>
<gene>
    <name evidence="3" type="ORF">PFISCL1PPCAC_22598</name>
</gene>
<sequence length="166" mass="18264">LRLLPLLLLFASSASSANSFTVESSLGEHELICRACGQTITKDTSILRKDEQQKISPDYDYEMAMLGVNTTVHVLTNPAGQRFHVLSTRHANVKLTTEPSPDATWYPGKAWSISVCPHCGAHMGWYFTPIGSNGQETKDDFHGIILDRVISAEFCDSMIRIPGGKP</sequence>
<keyword evidence="1" id="KW-0732">Signal</keyword>
<name>A0AAV5WH95_9BILA</name>
<evidence type="ECO:0000313" key="3">
    <source>
        <dbReference type="EMBL" id="GMT31301.1"/>
    </source>
</evidence>
<dbReference type="InterPro" id="IPR034750">
    <property type="entry name" value="CULT"/>
</dbReference>